<comment type="caution">
    <text evidence="1">The sequence shown here is derived from an EMBL/GenBank/DDBJ whole genome shotgun (WGS) entry which is preliminary data.</text>
</comment>
<evidence type="ECO:0000313" key="2">
    <source>
        <dbReference type="Proteomes" id="UP000446348"/>
    </source>
</evidence>
<dbReference type="Proteomes" id="UP000446348">
    <property type="component" value="Unassembled WGS sequence"/>
</dbReference>
<sequence>MDDEQVLQTFLDLIAPSAVKFEVDRYLVGGSWRCVWAVRGYPASTEEQAILQRLGERAGVTLRIYTRLVTPGEERKILQAADKANRYKSGSTDIRQVVEAQSNLEDVSSMIRAAQRNREPFFHTAVYIELVARTEQEFAELRDSVETELGRAKISVDRLFLCQQEGFLSVMPSGWNVFGEQFERMLPASSVANLFPFSYTGKTDPGGFYIGYDKYGSSIITDLDRRAQDKSNANFLILGNSGQGKSHLLKLLLINILESGKRAICLDPEGEVRQEVA</sequence>
<proteinExistence type="predicted"/>
<protein>
    <recommendedName>
        <fullName evidence="3">Type VI secretion protein</fullName>
    </recommendedName>
</protein>
<dbReference type="InterPro" id="IPR027417">
    <property type="entry name" value="P-loop_NTPase"/>
</dbReference>
<organism evidence="1 2">
    <name type="scientific">Anaerotruncus colihominis</name>
    <dbReference type="NCBI Taxonomy" id="169435"/>
    <lineage>
        <taxon>Bacteria</taxon>
        <taxon>Bacillati</taxon>
        <taxon>Bacillota</taxon>
        <taxon>Clostridia</taxon>
        <taxon>Eubacteriales</taxon>
        <taxon>Oscillospiraceae</taxon>
        <taxon>Anaerotruncus</taxon>
    </lineage>
</organism>
<dbReference type="AlphaFoldDB" id="A0A845RNF5"/>
<evidence type="ECO:0008006" key="3">
    <source>
        <dbReference type="Google" id="ProtNLM"/>
    </source>
</evidence>
<name>A0A845RNF5_9FIRM</name>
<dbReference type="EMBL" id="QXWZ01000016">
    <property type="protein sequence ID" value="NBI79192.1"/>
    <property type="molecule type" value="Genomic_DNA"/>
</dbReference>
<evidence type="ECO:0000313" key="1">
    <source>
        <dbReference type="EMBL" id="NBI79192.1"/>
    </source>
</evidence>
<reference evidence="1 2" key="1">
    <citation type="submission" date="2018-08" db="EMBL/GenBank/DDBJ databases">
        <title>Murine metabolic-syndrome-specific gut microbial biobank.</title>
        <authorList>
            <person name="Liu C."/>
        </authorList>
    </citation>
    <scope>NUCLEOTIDE SEQUENCE [LARGE SCALE GENOMIC DNA]</scope>
    <source>
        <strain evidence="1 2">X69</strain>
    </source>
</reference>
<dbReference type="SUPFAM" id="SSF52540">
    <property type="entry name" value="P-loop containing nucleoside triphosphate hydrolases"/>
    <property type="match status" value="1"/>
</dbReference>
<accession>A0A845RNF5</accession>
<dbReference type="Gene3D" id="3.40.50.300">
    <property type="entry name" value="P-loop containing nucleotide triphosphate hydrolases"/>
    <property type="match status" value="1"/>
</dbReference>
<gene>
    <name evidence="1" type="ORF">D3Z39_09960</name>
</gene>